<gene>
    <name evidence="2" type="ORF">POVCU2_0082450</name>
</gene>
<sequence>MSLSLDALDFYKKNTELQKLFNELDNVCVPGNNKIYRCESFDYKDTHETFTPYLEKIFNILKRSEEQKNIYINEINLNKYESCVYYKYWFYHKIIKHNSGNIDIKNINQIWNQNIRKIYNNIFSKRCNFRANTLEDVKILKVLYDHIFFYNYADNKYNLIKEIKKCEFCKHLKNYLGTTFVNGNISCSHFSPYVICMEYHDHLKDIIILDQLSSLSCENDEKLSHCPSYSNIQEQVEPEMTSGTGERRVVMVNMQADDAEISQPENAEGSSLIVKNVIVGIGVLGIFFLLYIFYKFTSMGSLIRRQTRWITKMLKYSQENREELQLCDSKRENINSDNIMYNLAYSTVQDY</sequence>
<keyword evidence="1" id="KW-0472">Membrane</keyword>
<keyword evidence="1" id="KW-0812">Transmembrane</keyword>
<organism evidence="2 3">
    <name type="scientific">Plasmodium ovale curtisi</name>
    <dbReference type="NCBI Taxonomy" id="864141"/>
    <lineage>
        <taxon>Eukaryota</taxon>
        <taxon>Sar</taxon>
        <taxon>Alveolata</taxon>
        <taxon>Apicomplexa</taxon>
        <taxon>Aconoidasida</taxon>
        <taxon>Haemosporida</taxon>
        <taxon>Plasmodiidae</taxon>
        <taxon>Plasmodium</taxon>
        <taxon>Plasmodium (Plasmodium)</taxon>
    </lineage>
</organism>
<dbReference type="AlphaFoldDB" id="A0A1A8WL11"/>
<dbReference type="Proteomes" id="UP000078560">
    <property type="component" value="Unassembled WGS sequence"/>
</dbReference>
<keyword evidence="1" id="KW-1133">Transmembrane helix</keyword>
<evidence type="ECO:0000256" key="1">
    <source>
        <dbReference type="SAM" id="Phobius"/>
    </source>
</evidence>
<protein>
    <submittedName>
        <fullName evidence="2">PIR Superfamily Protein</fullName>
    </submittedName>
</protein>
<feature type="transmembrane region" description="Helical" evidence="1">
    <location>
        <begin position="272"/>
        <end position="294"/>
    </location>
</feature>
<proteinExistence type="predicted"/>
<name>A0A1A8WL11_PLAOA</name>
<dbReference type="InterPro" id="IPR008780">
    <property type="entry name" value="Plasmodium_Vir"/>
</dbReference>
<dbReference type="Pfam" id="PF05795">
    <property type="entry name" value="Plasmodium_Vir"/>
    <property type="match status" value="1"/>
</dbReference>
<dbReference type="EMBL" id="FLQU01001577">
    <property type="protein sequence ID" value="SBS93613.1"/>
    <property type="molecule type" value="Genomic_DNA"/>
</dbReference>
<evidence type="ECO:0000313" key="2">
    <source>
        <dbReference type="EMBL" id="SBS93613.1"/>
    </source>
</evidence>
<evidence type="ECO:0000313" key="3">
    <source>
        <dbReference type="Proteomes" id="UP000078560"/>
    </source>
</evidence>
<reference evidence="3" key="1">
    <citation type="submission" date="2016-05" db="EMBL/GenBank/DDBJ databases">
        <authorList>
            <person name="Naeem Raeece"/>
        </authorList>
    </citation>
    <scope>NUCLEOTIDE SEQUENCE [LARGE SCALE GENOMIC DNA]</scope>
</reference>
<accession>A0A1A8WL11</accession>